<sequence>MNNPTPNTTTPTVVTQTEGETIYMAKQDLDGDGKAETISLLGFDKQDSNQLAVKKIKVRIEGDGWNQEAESVYDSHVKPIDLAIVDLTADGRKEIALKMDRGGTGKGNVELTLFTLLQDKKLEEMKIDNNRAPEFKLRLVNGNKYELTDPLTGRYWILQTDEEHTAATGNPNMSGQKPQADPAHEWNWTDADNDGKMELVSKQAVWMAAHANILFDVQTTYKWDGTTWKPQGYTILPSQGVKIVN</sequence>
<reference evidence="2" key="1">
    <citation type="submission" date="2017-07" db="EMBL/GenBank/DDBJ databases">
        <title>Draft genome sequence of Effusibacillus lacus strain skLN1.</title>
        <authorList>
            <person name="Watanabe M."/>
            <person name="Kojima H."/>
            <person name="Fukui M."/>
        </authorList>
    </citation>
    <scope>NUCLEOTIDE SEQUENCE [LARGE SCALE GENOMIC DNA]</scope>
    <source>
        <strain evidence="2">skLN1</strain>
    </source>
</reference>
<proteinExistence type="predicted"/>
<dbReference type="SUPFAM" id="SSF69318">
    <property type="entry name" value="Integrin alpha N-terminal domain"/>
    <property type="match status" value="1"/>
</dbReference>
<organism evidence="1 2">
    <name type="scientific">Effusibacillus lacus</name>
    <dbReference type="NCBI Taxonomy" id="1348429"/>
    <lineage>
        <taxon>Bacteria</taxon>
        <taxon>Bacillati</taxon>
        <taxon>Bacillota</taxon>
        <taxon>Bacilli</taxon>
        <taxon>Bacillales</taxon>
        <taxon>Alicyclobacillaceae</taxon>
        <taxon>Effusibacillus</taxon>
    </lineage>
</organism>
<protein>
    <submittedName>
        <fullName evidence="1">Uncharacterized protein</fullName>
    </submittedName>
</protein>
<dbReference type="InterPro" id="IPR028994">
    <property type="entry name" value="Integrin_alpha_N"/>
</dbReference>
<name>A0A292YHB0_9BACL</name>
<comment type="caution">
    <text evidence="1">The sequence shown here is derived from an EMBL/GenBank/DDBJ whole genome shotgun (WGS) entry which is preliminary data.</text>
</comment>
<evidence type="ECO:0000313" key="2">
    <source>
        <dbReference type="Proteomes" id="UP000217785"/>
    </source>
</evidence>
<evidence type="ECO:0000313" key="1">
    <source>
        <dbReference type="EMBL" id="GAX90197.1"/>
    </source>
</evidence>
<dbReference type="Proteomes" id="UP000217785">
    <property type="component" value="Unassembled WGS sequence"/>
</dbReference>
<accession>A0A292YHB0</accession>
<dbReference type="AlphaFoldDB" id="A0A292YHB0"/>
<dbReference type="EMBL" id="BDUF01000053">
    <property type="protein sequence ID" value="GAX90197.1"/>
    <property type="molecule type" value="Genomic_DNA"/>
</dbReference>
<keyword evidence="2" id="KW-1185">Reference proteome</keyword>
<gene>
    <name evidence="1" type="ORF">EFBL_1823</name>
</gene>